<evidence type="ECO:0000256" key="2">
    <source>
        <dbReference type="ARBA" id="ARBA00022801"/>
    </source>
</evidence>
<feature type="domain" description="Helicase ATP-binding" evidence="5">
    <location>
        <begin position="1"/>
        <end position="75"/>
    </location>
</feature>
<dbReference type="InterPro" id="IPR014001">
    <property type="entry name" value="Helicase_ATP-bd"/>
</dbReference>
<name>A0A183B303_9TREM</name>
<dbReference type="GO" id="GO:0005524">
    <property type="term" value="F:ATP binding"/>
    <property type="evidence" value="ECO:0007669"/>
    <property type="project" value="UniProtKB-KW"/>
</dbReference>
<keyword evidence="3" id="KW-0347">Helicase</keyword>
<dbReference type="OrthoDB" id="10253254at2759"/>
<evidence type="ECO:0000256" key="4">
    <source>
        <dbReference type="ARBA" id="ARBA00022840"/>
    </source>
</evidence>
<dbReference type="PROSITE" id="PS51192">
    <property type="entry name" value="HELICASE_ATP_BIND_1"/>
    <property type="match status" value="1"/>
</dbReference>
<sequence>MMIQELLRDPLLRRFRVVMLDEVHERSLQTDILLGLLKKVMRKRPYDLRLVVSSATLDAKKLAKLFCELDPQRVDVHERWDQIRRATHSAANVTCGSGPQARRRH</sequence>
<gene>
    <name evidence="6" type="ORF">ECPE_LOCUS13588</name>
</gene>
<keyword evidence="2" id="KW-0378">Hydrolase</keyword>
<organism evidence="8">
    <name type="scientific">Echinostoma caproni</name>
    <dbReference type="NCBI Taxonomy" id="27848"/>
    <lineage>
        <taxon>Eukaryota</taxon>
        <taxon>Metazoa</taxon>
        <taxon>Spiralia</taxon>
        <taxon>Lophotrochozoa</taxon>
        <taxon>Platyhelminthes</taxon>
        <taxon>Trematoda</taxon>
        <taxon>Digenea</taxon>
        <taxon>Plagiorchiida</taxon>
        <taxon>Echinostomata</taxon>
        <taxon>Echinostomatoidea</taxon>
        <taxon>Echinostomatidae</taxon>
        <taxon>Echinostoma</taxon>
    </lineage>
</organism>
<dbReference type="EMBL" id="UZAN01055472">
    <property type="protein sequence ID" value="VDP90860.1"/>
    <property type="molecule type" value="Genomic_DNA"/>
</dbReference>
<keyword evidence="4" id="KW-0067">ATP-binding</keyword>
<reference evidence="6 7" key="2">
    <citation type="submission" date="2018-11" db="EMBL/GenBank/DDBJ databases">
        <authorList>
            <consortium name="Pathogen Informatics"/>
        </authorList>
    </citation>
    <scope>NUCLEOTIDE SEQUENCE [LARGE SCALE GENOMIC DNA]</scope>
    <source>
        <strain evidence="6 7">Egypt</strain>
    </source>
</reference>
<dbReference type="Proteomes" id="UP000272942">
    <property type="component" value="Unassembled WGS sequence"/>
</dbReference>
<dbReference type="GO" id="GO:0003723">
    <property type="term" value="F:RNA binding"/>
    <property type="evidence" value="ECO:0007669"/>
    <property type="project" value="TreeGrafter"/>
</dbReference>
<protein>
    <submittedName>
        <fullName evidence="8">Helicase ATP-binding domain-containing protein</fullName>
    </submittedName>
</protein>
<evidence type="ECO:0000313" key="8">
    <source>
        <dbReference type="WBParaSite" id="ECPE_0001362701-mRNA-1"/>
    </source>
</evidence>
<dbReference type="InterPro" id="IPR027417">
    <property type="entry name" value="P-loop_NTPase"/>
</dbReference>
<dbReference type="GO" id="GO:0004386">
    <property type="term" value="F:helicase activity"/>
    <property type="evidence" value="ECO:0007669"/>
    <property type="project" value="UniProtKB-KW"/>
</dbReference>
<reference evidence="8" key="1">
    <citation type="submission" date="2016-06" db="UniProtKB">
        <authorList>
            <consortium name="WormBaseParasite"/>
        </authorList>
    </citation>
    <scope>IDENTIFICATION</scope>
</reference>
<dbReference type="PANTHER" id="PTHR18934">
    <property type="entry name" value="ATP-DEPENDENT RNA HELICASE"/>
    <property type="match status" value="1"/>
</dbReference>
<accession>A0A183B303</accession>
<dbReference type="SUPFAM" id="SSF52540">
    <property type="entry name" value="P-loop containing nucleoside triphosphate hydrolases"/>
    <property type="match status" value="1"/>
</dbReference>
<evidence type="ECO:0000256" key="3">
    <source>
        <dbReference type="ARBA" id="ARBA00022806"/>
    </source>
</evidence>
<evidence type="ECO:0000313" key="7">
    <source>
        <dbReference type="Proteomes" id="UP000272942"/>
    </source>
</evidence>
<dbReference type="GO" id="GO:0016787">
    <property type="term" value="F:hydrolase activity"/>
    <property type="evidence" value="ECO:0007669"/>
    <property type="project" value="UniProtKB-KW"/>
</dbReference>
<keyword evidence="7" id="KW-1185">Reference proteome</keyword>
<proteinExistence type="predicted"/>
<keyword evidence="1" id="KW-0547">Nucleotide-binding</keyword>
<evidence type="ECO:0000256" key="1">
    <source>
        <dbReference type="ARBA" id="ARBA00022741"/>
    </source>
</evidence>
<dbReference type="WBParaSite" id="ECPE_0001362701-mRNA-1">
    <property type="protein sequence ID" value="ECPE_0001362701-mRNA-1"/>
    <property type="gene ID" value="ECPE_0001362701"/>
</dbReference>
<dbReference type="PANTHER" id="PTHR18934:SF99">
    <property type="entry name" value="ATP-DEPENDENT RNA HELICASE DHX37-RELATED"/>
    <property type="match status" value="1"/>
</dbReference>
<evidence type="ECO:0000259" key="5">
    <source>
        <dbReference type="PROSITE" id="PS51192"/>
    </source>
</evidence>
<dbReference type="Gene3D" id="3.40.50.300">
    <property type="entry name" value="P-loop containing nucleotide triphosphate hydrolases"/>
    <property type="match status" value="1"/>
</dbReference>
<evidence type="ECO:0000313" key="6">
    <source>
        <dbReference type="EMBL" id="VDP90860.1"/>
    </source>
</evidence>
<dbReference type="AlphaFoldDB" id="A0A183B303"/>